<dbReference type="GO" id="GO:0032259">
    <property type="term" value="P:methylation"/>
    <property type="evidence" value="ECO:0007669"/>
    <property type="project" value="UniProtKB-KW"/>
</dbReference>
<dbReference type="InterPro" id="IPR050362">
    <property type="entry name" value="Cation-dep_OMT"/>
</dbReference>
<dbReference type="PROSITE" id="PS51682">
    <property type="entry name" value="SAM_OMT_I"/>
    <property type="match status" value="1"/>
</dbReference>
<name>A0A919JJ76_9ACTN</name>
<dbReference type="GO" id="GO:0008757">
    <property type="term" value="F:S-adenosylmethionine-dependent methyltransferase activity"/>
    <property type="evidence" value="ECO:0007669"/>
    <property type="project" value="TreeGrafter"/>
</dbReference>
<dbReference type="PANTHER" id="PTHR10509:SF14">
    <property type="entry name" value="CAFFEOYL-COA O-METHYLTRANSFERASE 3-RELATED"/>
    <property type="match status" value="1"/>
</dbReference>
<dbReference type="InterPro" id="IPR029063">
    <property type="entry name" value="SAM-dependent_MTases_sf"/>
</dbReference>
<keyword evidence="3" id="KW-0949">S-adenosyl-L-methionine</keyword>
<dbReference type="RefSeq" id="WP_203769767.1">
    <property type="nucleotide sequence ID" value="NZ_BAAAYJ010000007.1"/>
</dbReference>
<sequence>MTFKPLPLTPELHEYLLSHSTPPDEVTAELIAETRASLPDDAGMQVAPEQAAFLRLLTSLMGVRQAVEVGTFTGLSSLSIARGLAAGGQLTCFDISPEFTAVARRYWQRAGVAERIELRIGPAAEGLRELPSEPYLDLAFIDADKAGYPVYWQELVPRVRPGGVLLVDNVLWSGRVVDPRGESDRAITAFNDLARDDPRVELVILPIADGLTMARRTEE</sequence>
<dbReference type="InterPro" id="IPR002935">
    <property type="entry name" value="SAM_O-MeTrfase"/>
</dbReference>
<dbReference type="CDD" id="cd02440">
    <property type="entry name" value="AdoMet_MTases"/>
    <property type="match status" value="1"/>
</dbReference>
<dbReference type="EMBL" id="BOMQ01000045">
    <property type="protein sequence ID" value="GIE50112.1"/>
    <property type="molecule type" value="Genomic_DNA"/>
</dbReference>
<evidence type="ECO:0000256" key="2">
    <source>
        <dbReference type="ARBA" id="ARBA00022679"/>
    </source>
</evidence>
<dbReference type="AlphaFoldDB" id="A0A919JJ76"/>
<evidence type="ECO:0000313" key="4">
    <source>
        <dbReference type="EMBL" id="GIE50112.1"/>
    </source>
</evidence>
<dbReference type="SUPFAM" id="SSF53335">
    <property type="entry name" value="S-adenosyl-L-methionine-dependent methyltransferases"/>
    <property type="match status" value="1"/>
</dbReference>
<gene>
    <name evidence="4" type="ORF">Ani05nite_36460</name>
</gene>
<evidence type="ECO:0000256" key="3">
    <source>
        <dbReference type="ARBA" id="ARBA00022691"/>
    </source>
</evidence>
<organism evidence="4 5">
    <name type="scientific">Actinoplanes nipponensis</name>
    <dbReference type="NCBI Taxonomy" id="135950"/>
    <lineage>
        <taxon>Bacteria</taxon>
        <taxon>Bacillati</taxon>
        <taxon>Actinomycetota</taxon>
        <taxon>Actinomycetes</taxon>
        <taxon>Micromonosporales</taxon>
        <taxon>Micromonosporaceae</taxon>
        <taxon>Actinoplanes</taxon>
    </lineage>
</organism>
<reference evidence="4" key="1">
    <citation type="submission" date="2021-01" db="EMBL/GenBank/DDBJ databases">
        <title>Whole genome shotgun sequence of Actinoplanes nipponensis NBRC 14063.</title>
        <authorList>
            <person name="Komaki H."/>
            <person name="Tamura T."/>
        </authorList>
    </citation>
    <scope>NUCLEOTIDE SEQUENCE</scope>
    <source>
        <strain evidence="4">NBRC 14063</strain>
    </source>
</reference>
<dbReference type="GO" id="GO:0008171">
    <property type="term" value="F:O-methyltransferase activity"/>
    <property type="evidence" value="ECO:0007669"/>
    <property type="project" value="InterPro"/>
</dbReference>
<protein>
    <submittedName>
        <fullName evidence="4">O-methyltransferase</fullName>
    </submittedName>
</protein>
<comment type="caution">
    <text evidence="4">The sequence shown here is derived from an EMBL/GenBank/DDBJ whole genome shotgun (WGS) entry which is preliminary data.</text>
</comment>
<dbReference type="Gene3D" id="3.40.50.150">
    <property type="entry name" value="Vaccinia Virus protein VP39"/>
    <property type="match status" value="1"/>
</dbReference>
<dbReference type="PANTHER" id="PTHR10509">
    <property type="entry name" value="O-METHYLTRANSFERASE-RELATED"/>
    <property type="match status" value="1"/>
</dbReference>
<keyword evidence="2" id="KW-0808">Transferase</keyword>
<accession>A0A919JJ76</accession>
<evidence type="ECO:0000313" key="5">
    <source>
        <dbReference type="Proteomes" id="UP000647172"/>
    </source>
</evidence>
<proteinExistence type="predicted"/>
<keyword evidence="5" id="KW-1185">Reference proteome</keyword>
<dbReference type="Proteomes" id="UP000647172">
    <property type="component" value="Unassembled WGS sequence"/>
</dbReference>
<dbReference type="Pfam" id="PF01596">
    <property type="entry name" value="Methyltransf_3"/>
    <property type="match status" value="1"/>
</dbReference>
<keyword evidence="1" id="KW-0489">Methyltransferase</keyword>
<evidence type="ECO:0000256" key="1">
    <source>
        <dbReference type="ARBA" id="ARBA00022603"/>
    </source>
</evidence>